<keyword evidence="4" id="KW-1185">Reference proteome</keyword>
<evidence type="ECO:0000259" key="2">
    <source>
        <dbReference type="Pfam" id="PF00582"/>
    </source>
</evidence>
<dbReference type="PANTHER" id="PTHR46268">
    <property type="entry name" value="STRESS RESPONSE PROTEIN NHAX"/>
    <property type="match status" value="1"/>
</dbReference>
<dbReference type="PANTHER" id="PTHR46268:SF6">
    <property type="entry name" value="UNIVERSAL STRESS PROTEIN UP12"/>
    <property type="match status" value="1"/>
</dbReference>
<dbReference type="OrthoDB" id="4548881at2"/>
<dbReference type="CDD" id="cd00293">
    <property type="entry name" value="USP-like"/>
    <property type="match status" value="1"/>
</dbReference>
<name>A0A5B8U5K0_9ACTN</name>
<comment type="similarity">
    <text evidence="1">Belongs to the universal stress protein A family.</text>
</comment>
<evidence type="ECO:0000313" key="4">
    <source>
        <dbReference type="Proteomes" id="UP000321805"/>
    </source>
</evidence>
<proteinExistence type="inferred from homology"/>
<dbReference type="KEGG" id="bsol:FSW04_12475"/>
<accession>A0A5B8U5K0</accession>
<dbReference type="SUPFAM" id="SSF52402">
    <property type="entry name" value="Adenine nucleotide alpha hydrolases-like"/>
    <property type="match status" value="2"/>
</dbReference>
<dbReference type="Pfam" id="PF00582">
    <property type="entry name" value="Usp"/>
    <property type="match status" value="1"/>
</dbReference>
<dbReference type="RefSeq" id="WP_146919685.1">
    <property type="nucleotide sequence ID" value="NZ_CP042430.1"/>
</dbReference>
<gene>
    <name evidence="3" type="ORF">FSW04_12475</name>
</gene>
<protein>
    <submittedName>
        <fullName evidence="3">Universal stress protein</fullName>
    </submittedName>
</protein>
<dbReference type="Gene3D" id="3.40.50.12370">
    <property type="match status" value="1"/>
</dbReference>
<dbReference type="EMBL" id="CP042430">
    <property type="protein sequence ID" value="QEC48300.1"/>
    <property type="molecule type" value="Genomic_DNA"/>
</dbReference>
<evidence type="ECO:0000256" key="1">
    <source>
        <dbReference type="ARBA" id="ARBA00008791"/>
    </source>
</evidence>
<dbReference type="Proteomes" id="UP000321805">
    <property type="component" value="Chromosome"/>
</dbReference>
<organism evidence="3 4">
    <name type="scientific">Baekduia soli</name>
    <dbReference type="NCBI Taxonomy" id="496014"/>
    <lineage>
        <taxon>Bacteria</taxon>
        <taxon>Bacillati</taxon>
        <taxon>Actinomycetota</taxon>
        <taxon>Thermoleophilia</taxon>
        <taxon>Solirubrobacterales</taxon>
        <taxon>Baekduiaceae</taxon>
        <taxon>Baekduia</taxon>
    </lineage>
</organism>
<reference evidence="3 4" key="1">
    <citation type="journal article" date="2018" name="J. Microbiol.">
        <title>Baekduia soli gen. nov., sp. nov., a novel bacterium isolated from the soil of Baekdu Mountain and proposal of a novel family name, Baekduiaceae fam. nov.</title>
        <authorList>
            <person name="An D.S."/>
            <person name="Siddiqi M.Z."/>
            <person name="Kim K.H."/>
            <person name="Yu H.S."/>
            <person name="Im W.T."/>
        </authorList>
    </citation>
    <scope>NUCLEOTIDE SEQUENCE [LARGE SCALE GENOMIC DNA]</scope>
    <source>
        <strain evidence="3 4">BR7-21</strain>
    </source>
</reference>
<feature type="domain" description="UspA" evidence="2">
    <location>
        <begin position="120"/>
        <end position="236"/>
    </location>
</feature>
<sequence length="250" mass="26485">MKVMAAVDGSTISPSVLDIAGRIAALLHADLEAIHVGDGLPATISHLLRDHRTPLRTADGLAAQELRRAAHEPDIAALVVGARGLPEGRHPAGHVTQELMTSLERPLVVVPPAGRPSHRMQRILVALDGSAAAAEALRPLMRAAQDAGLTIVVVHVLDPRTAPPFIDQPHHWCEAYIQEFRARNVVDGDAEIHLRAGDPPERLLDAARQLDADIVALAWSQTLAPGRAAVVRNAVADGELPVVLVPVAAS</sequence>
<evidence type="ECO:0000313" key="3">
    <source>
        <dbReference type="EMBL" id="QEC48300.1"/>
    </source>
</evidence>
<dbReference type="InterPro" id="IPR006016">
    <property type="entry name" value="UspA"/>
</dbReference>
<dbReference type="AlphaFoldDB" id="A0A5B8U5K0"/>